<dbReference type="PANTHER" id="PTHR22762:SF131">
    <property type="entry name" value="GLYCOSIDE HYDROLASE FAMILY 31 N-TERMINAL DOMAIN-CONTAINING PROTEIN"/>
    <property type="match status" value="1"/>
</dbReference>
<dbReference type="OrthoDB" id="3237269at2759"/>
<name>A0A813ZKL3_9BILA</name>
<evidence type="ECO:0000256" key="3">
    <source>
        <dbReference type="ARBA" id="ARBA00022801"/>
    </source>
</evidence>
<evidence type="ECO:0000313" key="13">
    <source>
        <dbReference type="Proteomes" id="UP000663879"/>
    </source>
</evidence>
<evidence type="ECO:0000256" key="1">
    <source>
        <dbReference type="ARBA" id="ARBA00004370"/>
    </source>
</evidence>
<organism evidence="12 13">
    <name type="scientific">Brachionus calyciflorus</name>
    <dbReference type="NCBI Taxonomy" id="104777"/>
    <lineage>
        <taxon>Eukaryota</taxon>
        <taxon>Metazoa</taxon>
        <taxon>Spiralia</taxon>
        <taxon>Gnathifera</taxon>
        <taxon>Rotifera</taxon>
        <taxon>Eurotatoria</taxon>
        <taxon>Monogononta</taxon>
        <taxon>Pseudotrocha</taxon>
        <taxon>Ploima</taxon>
        <taxon>Brachionidae</taxon>
        <taxon>Brachionus</taxon>
    </lineage>
</organism>
<keyword evidence="5 8" id="KW-1015">Disulfide bond</keyword>
<dbReference type="InterPro" id="IPR048395">
    <property type="entry name" value="Glyco_hydro_31_C"/>
</dbReference>
<feature type="signal peptide" evidence="10">
    <location>
        <begin position="1"/>
        <end position="20"/>
    </location>
</feature>
<dbReference type="CDD" id="cd14752">
    <property type="entry name" value="GH31_N"/>
    <property type="match status" value="1"/>
</dbReference>
<proteinExistence type="inferred from homology"/>
<dbReference type="SUPFAM" id="SSF57492">
    <property type="entry name" value="Trefoil"/>
    <property type="match status" value="1"/>
</dbReference>
<feature type="domain" description="P-type" evidence="11">
    <location>
        <begin position="18"/>
        <end position="63"/>
    </location>
</feature>
<dbReference type="SUPFAM" id="SSF74650">
    <property type="entry name" value="Galactose mutarotase-like"/>
    <property type="match status" value="1"/>
</dbReference>
<evidence type="ECO:0000256" key="10">
    <source>
        <dbReference type="SAM" id="SignalP"/>
    </source>
</evidence>
<evidence type="ECO:0000256" key="5">
    <source>
        <dbReference type="ARBA" id="ARBA00023157"/>
    </source>
</evidence>
<evidence type="ECO:0000256" key="4">
    <source>
        <dbReference type="ARBA" id="ARBA00023136"/>
    </source>
</evidence>
<dbReference type="AlphaFoldDB" id="A0A813ZKL3"/>
<dbReference type="PROSITE" id="PS51448">
    <property type="entry name" value="P_TREFOIL_2"/>
    <property type="match status" value="1"/>
</dbReference>
<dbReference type="Gene3D" id="3.20.20.80">
    <property type="entry name" value="Glycosidases"/>
    <property type="match status" value="1"/>
</dbReference>
<dbReference type="Gene3D" id="2.60.40.1180">
    <property type="entry name" value="Golgi alpha-mannosidase II"/>
    <property type="match status" value="2"/>
</dbReference>
<evidence type="ECO:0000256" key="7">
    <source>
        <dbReference type="ARBA" id="ARBA00023295"/>
    </source>
</evidence>
<evidence type="ECO:0000256" key="9">
    <source>
        <dbReference type="RuleBase" id="RU361185"/>
    </source>
</evidence>
<dbReference type="InterPro" id="IPR013780">
    <property type="entry name" value="Glyco_hydro_b"/>
</dbReference>
<comment type="similarity">
    <text evidence="2 9">Belongs to the glycosyl hydrolase 31 family.</text>
</comment>
<keyword evidence="4" id="KW-0472">Membrane</keyword>
<dbReference type="CDD" id="cd06602">
    <property type="entry name" value="GH31_MGAM_SI_GAA"/>
    <property type="match status" value="1"/>
</dbReference>
<dbReference type="Proteomes" id="UP000663879">
    <property type="component" value="Unassembled WGS sequence"/>
</dbReference>
<comment type="caution">
    <text evidence="8">Lacks conserved residue(s) required for the propagation of feature annotation.</text>
</comment>
<dbReference type="SUPFAM" id="SSF51011">
    <property type="entry name" value="Glycosyl hydrolase domain"/>
    <property type="match status" value="1"/>
</dbReference>
<keyword evidence="13" id="KW-1185">Reference proteome</keyword>
<feature type="chain" id="PRO_5032996907" description="P-type domain-containing protein" evidence="10">
    <location>
        <begin position="21"/>
        <end position="853"/>
    </location>
</feature>
<dbReference type="InterPro" id="IPR000322">
    <property type="entry name" value="Glyco_hydro_31_TIM"/>
</dbReference>
<evidence type="ECO:0000259" key="11">
    <source>
        <dbReference type="PROSITE" id="PS51448"/>
    </source>
</evidence>
<comment type="caution">
    <text evidence="12">The sequence shown here is derived from an EMBL/GenBank/DDBJ whole genome shotgun (WGS) entry which is preliminary data.</text>
</comment>
<dbReference type="GO" id="GO:0004558">
    <property type="term" value="F:alpha-1,4-glucosidase activity"/>
    <property type="evidence" value="ECO:0007669"/>
    <property type="project" value="TreeGrafter"/>
</dbReference>
<dbReference type="FunFam" id="2.60.40.1180:FF:000001">
    <property type="entry name" value="Maltase-glucoamylase, intestinal"/>
    <property type="match status" value="1"/>
</dbReference>
<dbReference type="InterPro" id="IPR044913">
    <property type="entry name" value="P_trefoil_dom_sf"/>
</dbReference>
<dbReference type="Gene3D" id="2.60.40.1760">
    <property type="entry name" value="glycosyl hydrolase (family 31)"/>
    <property type="match status" value="1"/>
</dbReference>
<comment type="subcellular location">
    <subcellularLocation>
        <location evidence="1">Membrane</location>
    </subcellularLocation>
</comment>
<dbReference type="GO" id="GO:0030246">
    <property type="term" value="F:carbohydrate binding"/>
    <property type="evidence" value="ECO:0007669"/>
    <property type="project" value="InterPro"/>
</dbReference>
<sequence length="853" mass="99394">MNINYILIFLSFRIFNCSECEKKDVKSRINCYPEANENEAECLKRECCWSPSDLNIPKCFYPKNFTNYKVVSKDGLNYLLRKEKPTFRPNEILELNLKISFVTKNTLRLEITDPKNERYRVKNMNKKKNNYPLNDYEYYFYVNEDPFYIKIFRASTGKIIFDSSIAPLIYADQYIQFSTTLQNDYFYGLGGPKNNLARDTNWTRYSSWNRQNITHPFYMTVDQDGNSMGLYLQNSNAIEVLSNPMPSLTFITIGGILDIFVYLGPYPSDVIFQHTQVVGTPQIPQYFTLGFHLSRWGYNSSANLENVINRNREIGIPYDVQWTYIDALENKLDWTFDTINFDSLPAIVKDLHDNDQYYIHVVQPGIRNITVSFDQGIQQNVFIKYLNSSENLIGILWSDTVVYPDFTNPNSSKWWSDQASTFYKIIPYDGLWINMNEPLNFVDGSIKGCSVNKYDYPPYLPEMEHNLFSKTICPSAEQYLSNHFNLHSMYGHFESIATNNALRLINDRRRPFVLTRSSFAGTGHYAAQLTRENSANWEDLYFSIPEILSFSILGITQVGADICGFNGDTSEELCIRWMQLGAFYPLMRNHNSLNSKDQDPAAFSPQAQEIMKKALMTRYTLLPYFYTLFYASSQIGDTVARPLFIEYPNDLKTHKIDRQFMVGESILITPVLEQNAKIVQGYFPNDTWYDFRSGTKLDLSKSNYVNFYVTLDDIPVHIKGGRIIPFQQPDINTKRARKNSFGLIVALKNNRAVGYFYWDDGESFDSKEKKIANYFLFFADNQGLEVQRNSYKYETNMILSDIRVYGVDQPIKEVRINDILHENFTYDEINKVLEIFSFKIDMLADRSIEFSWI</sequence>
<dbReference type="Pfam" id="PF21365">
    <property type="entry name" value="Glyco_hydro_31_3rd"/>
    <property type="match status" value="1"/>
</dbReference>
<dbReference type="CDD" id="cd00111">
    <property type="entry name" value="Trefoil"/>
    <property type="match status" value="1"/>
</dbReference>
<keyword evidence="3 9" id="KW-0378">Hydrolase</keyword>
<dbReference type="SUPFAM" id="SSF51445">
    <property type="entry name" value="(Trans)glycosidases"/>
    <property type="match status" value="1"/>
</dbReference>
<evidence type="ECO:0000256" key="6">
    <source>
        <dbReference type="ARBA" id="ARBA00023180"/>
    </source>
</evidence>
<dbReference type="EMBL" id="CAJNOC010001909">
    <property type="protein sequence ID" value="CAF0899838.1"/>
    <property type="molecule type" value="Genomic_DNA"/>
</dbReference>
<dbReference type="Pfam" id="PF01055">
    <property type="entry name" value="Glyco_hydro_31_2nd"/>
    <property type="match status" value="1"/>
</dbReference>
<dbReference type="SMART" id="SM00018">
    <property type="entry name" value="PD"/>
    <property type="match status" value="1"/>
</dbReference>
<dbReference type="InterPro" id="IPR011013">
    <property type="entry name" value="Gal_mutarotase_sf_dom"/>
</dbReference>
<accession>A0A813ZKL3</accession>
<keyword evidence="6" id="KW-0325">Glycoprotein</keyword>
<dbReference type="GO" id="GO:0005975">
    <property type="term" value="P:carbohydrate metabolic process"/>
    <property type="evidence" value="ECO:0007669"/>
    <property type="project" value="InterPro"/>
</dbReference>
<keyword evidence="10" id="KW-0732">Signal</keyword>
<dbReference type="InterPro" id="IPR017853">
    <property type="entry name" value="GH"/>
</dbReference>
<evidence type="ECO:0000313" key="12">
    <source>
        <dbReference type="EMBL" id="CAF0899838.1"/>
    </source>
</evidence>
<evidence type="ECO:0000256" key="2">
    <source>
        <dbReference type="ARBA" id="ARBA00007806"/>
    </source>
</evidence>
<dbReference type="Gene3D" id="4.10.110.10">
    <property type="entry name" value="Spasmolytic Protein, domain 1"/>
    <property type="match status" value="1"/>
</dbReference>
<protein>
    <recommendedName>
        <fullName evidence="11">P-type domain-containing protein</fullName>
    </recommendedName>
</protein>
<dbReference type="Pfam" id="PF00088">
    <property type="entry name" value="Trefoil"/>
    <property type="match status" value="1"/>
</dbReference>
<dbReference type="GO" id="GO:0016020">
    <property type="term" value="C:membrane"/>
    <property type="evidence" value="ECO:0007669"/>
    <property type="project" value="UniProtKB-SubCell"/>
</dbReference>
<gene>
    <name evidence="12" type="ORF">OXX778_LOCUS11341</name>
</gene>
<dbReference type="PANTHER" id="PTHR22762">
    <property type="entry name" value="ALPHA-GLUCOSIDASE"/>
    <property type="match status" value="1"/>
</dbReference>
<dbReference type="InterPro" id="IPR000519">
    <property type="entry name" value="P_trefoil_dom"/>
</dbReference>
<keyword evidence="7 9" id="KW-0326">Glycosidase</keyword>
<evidence type="ECO:0000256" key="8">
    <source>
        <dbReference type="PROSITE-ProRule" id="PRU00779"/>
    </source>
</evidence>
<feature type="disulfide bond" evidence="8">
    <location>
        <begin position="42"/>
        <end position="59"/>
    </location>
</feature>
<reference evidence="12" key="1">
    <citation type="submission" date="2021-02" db="EMBL/GenBank/DDBJ databases">
        <authorList>
            <person name="Nowell W R."/>
        </authorList>
    </citation>
    <scope>NUCLEOTIDE SEQUENCE</scope>
    <source>
        <strain evidence="12">Ploen Becks lab</strain>
    </source>
</reference>